<dbReference type="PANTHER" id="PTHR24276:SF98">
    <property type="entry name" value="FI18310P1-RELATED"/>
    <property type="match status" value="1"/>
</dbReference>
<dbReference type="InterPro" id="IPR018114">
    <property type="entry name" value="TRYPSIN_HIS"/>
</dbReference>
<accession>A0ABT5QXI4</accession>
<feature type="compositionally biased region" description="Low complexity" evidence="4">
    <location>
        <begin position="305"/>
        <end position="318"/>
    </location>
</feature>
<dbReference type="PROSITE" id="PS00134">
    <property type="entry name" value="TRYPSIN_HIS"/>
    <property type="match status" value="1"/>
</dbReference>
<evidence type="ECO:0000256" key="1">
    <source>
        <dbReference type="ARBA" id="ARBA00007664"/>
    </source>
</evidence>
<dbReference type="GO" id="GO:0008233">
    <property type="term" value="F:peptidase activity"/>
    <property type="evidence" value="ECO:0007669"/>
    <property type="project" value="UniProtKB-KW"/>
</dbReference>
<gene>
    <name evidence="6" type="ORF">LRP50_06340</name>
</gene>
<dbReference type="RefSeq" id="WP_274163622.1">
    <property type="nucleotide sequence ID" value="NZ_JAJUBC010000005.1"/>
</dbReference>
<dbReference type="InterPro" id="IPR001314">
    <property type="entry name" value="Peptidase_S1A"/>
</dbReference>
<reference evidence="6" key="1">
    <citation type="submission" date="2021-12" db="EMBL/GenBank/DDBJ databases">
        <title>Enterovibrio ZSDZ35 sp. nov. and Enterovibrio ZSDZ42 sp. nov., isolated from coastal seawater in Qingdao.</title>
        <authorList>
            <person name="Zhang P."/>
        </authorList>
    </citation>
    <scope>NUCLEOTIDE SEQUENCE</scope>
    <source>
        <strain evidence="6">ZSDZ42</strain>
    </source>
</reference>
<dbReference type="InterPro" id="IPR001254">
    <property type="entry name" value="Trypsin_dom"/>
</dbReference>
<dbReference type="InterPro" id="IPR050430">
    <property type="entry name" value="Peptidase_S1"/>
</dbReference>
<dbReference type="Proteomes" id="UP001149400">
    <property type="component" value="Unassembled WGS sequence"/>
</dbReference>
<dbReference type="InterPro" id="IPR033116">
    <property type="entry name" value="TRYPSIN_SER"/>
</dbReference>
<feature type="region of interest" description="Disordered" evidence="4">
    <location>
        <begin position="294"/>
        <end position="318"/>
    </location>
</feature>
<dbReference type="PROSITE" id="PS00135">
    <property type="entry name" value="TRYPSIN_SER"/>
    <property type="match status" value="1"/>
</dbReference>
<dbReference type="Gene3D" id="2.40.10.10">
    <property type="entry name" value="Trypsin-like serine proteases"/>
    <property type="match status" value="1"/>
</dbReference>
<feature type="domain" description="Peptidase S1" evidence="5">
    <location>
        <begin position="22"/>
        <end position="276"/>
    </location>
</feature>
<protein>
    <submittedName>
        <fullName evidence="6">Serine protease</fullName>
    </submittedName>
</protein>
<dbReference type="GO" id="GO:0006508">
    <property type="term" value="P:proteolysis"/>
    <property type="evidence" value="ECO:0007669"/>
    <property type="project" value="UniProtKB-KW"/>
</dbReference>
<proteinExistence type="inferred from homology"/>
<dbReference type="PRINTS" id="PR00722">
    <property type="entry name" value="CHYMOTRYPSIN"/>
</dbReference>
<keyword evidence="3" id="KW-0378">Hydrolase</keyword>
<sequence>MSLVGMVTGNQLAFASDKMPTIVKGSTISIEDVPWQVLVTTSKGTLCGGTLVSVSSEDETSYVLTAAHCVEDGLKASDVYVTLGVDDSVNRSGAIVASGLWIHPDYNASNFTGDIALLRLNDTLPEHAKPIALADAGMNASAELEFSAGVQHNLLVSGWGRVSTNGYQSRYLQFTYLDGVEDRQCRWVMTGGVYHSAKAHAYVCANQSEGAGICNGDSGGPLVWQDQSYAGDSDRGYRLLGVVSFRHKYNGCGDPNTEDGFTQVSHYFGWINALIKGGYQRPHETFESDIFSRANRTTPAPPNDSNPDAPIVPPSSNISSTSGGGSIAWFSLIVVSAIAARRRFSFS</sequence>
<evidence type="ECO:0000259" key="5">
    <source>
        <dbReference type="PROSITE" id="PS50240"/>
    </source>
</evidence>
<keyword evidence="2" id="KW-1015">Disulfide bond</keyword>
<evidence type="ECO:0000256" key="4">
    <source>
        <dbReference type="SAM" id="MobiDB-lite"/>
    </source>
</evidence>
<keyword evidence="7" id="KW-1185">Reference proteome</keyword>
<dbReference type="SUPFAM" id="SSF50494">
    <property type="entry name" value="Trypsin-like serine proteases"/>
    <property type="match status" value="1"/>
</dbReference>
<evidence type="ECO:0000256" key="3">
    <source>
        <dbReference type="RuleBase" id="RU363034"/>
    </source>
</evidence>
<name>A0ABT5QXI4_9GAMM</name>
<comment type="similarity">
    <text evidence="1">Belongs to the peptidase S1 family.</text>
</comment>
<comment type="caution">
    <text evidence="6">The sequence shown here is derived from an EMBL/GenBank/DDBJ whole genome shotgun (WGS) entry which is preliminary data.</text>
</comment>
<evidence type="ECO:0000313" key="7">
    <source>
        <dbReference type="Proteomes" id="UP001149400"/>
    </source>
</evidence>
<keyword evidence="3" id="KW-0720">Serine protease</keyword>
<organism evidence="6 7">
    <name type="scientific">Enterovibrio gelatinilyticus</name>
    <dbReference type="NCBI Taxonomy" id="2899819"/>
    <lineage>
        <taxon>Bacteria</taxon>
        <taxon>Pseudomonadati</taxon>
        <taxon>Pseudomonadota</taxon>
        <taxon>Gammaproteobacteria</taxon>
        <taxon>Vibrionales</taxon>
        <taxon>Vibrionaceae</taxon>
        <taxon>Enterovibrio</taxon>
    </lineage>
</organism>
<evidence type="ECO:0000256" key="2">
    <source>
        <dbReference type="ARBA" id="ARBA00023157"/>
    </source>
</evidence>
<dbReference type="EMBL" id="JAJUBC010000005">
    <property type="protein sequence ID" value="MDD1792739.1"/>
    <property type="molecule type" value="Genomic_DNA"/>
</dbReference>
<keyword evidence="3 6" id="KW-0645">Protease</keyword>
<dbReference type="InterPro" id="IPR043504">
    <property type="entry name" value="Peptidase_S1_PA_chymotrypsin"/>
</dbReference>
<dbReference type="SMART" id="SM00020">
    <property type="entry name" value="Tryp_SPc"/>
    <property type="match status" value="1"/>
</dbReference>
<dbReference type="Pfam" id="PF00089">
    <property type="entry name" value="Trypsin"/>
    <property type="match status" value="1"/>
</dbReference>
<evidence type="ECO:0000313" key="6">
    <source>
        <dbReference type="EMBL" id="MDD1792739.1"/>
    </source>
</evidence>
<dbReference type="InterPro" id="IPR009003">
    <property type="entry name" value="Peptidase_S1_PA"/>
</dbReference>
<dbReference type="PANTHER" id="PTHR24276">
    <property type="entry name" value="POLYSERASE-RELATED"/>
    <property type="match status" value="1"/>
</dbReference>
<dbReference type="PROSITE" id="PS50240">
    <property type="entry name" value="TRYPSIN_DOM"/>
    <property type="match status" value="1"/>
</dbReference>
<dbReference type="CDD" id="cd00190">
    <property type="entry name" value="Tryp_SPc"/>
    <property type="match status" value="1"/>
</dbReference>